<proteinExistence type="predicted"/>
<keyword evidence="1" id="KW-0268">Exocytosis</keyword>
<feature type="domain" description="MHD2" evidence="2">
    <location>
        <begin position="380"/>
        <end position="494"/>
    </location>
</feature>
<name>A0AAV2B3B6_9ARAC</name>
<evidence type="ECO:0000256" key="1">
    <source>
        <dbReference type="ARBA" id="ARBA00022483"/>
    </source>
</evidence>
<dbReference type="InterPro" id="IPR052095">
    <property type="entry name" value="UNC-13_domain"/>
</dbReference>
<sequence length="499" mass="58159">AEFNKAALGNLHHTFEVQIIEEADELFYLLKSMCGVEMQTYSNYLDSYVVIAGESHAWYLNVFAQYQDDLKENDTSVEMMCDILMKIIKIFLKNQIILDDIFTRAWNVSYSKITFNELDAVINDTIKPIIQHLMVVMRDPDRKRIIKESLQLLQLYHNVRNLVQYVLNDLPSERAVLSMDEYSSWFGEELILEWFLLCDMYTKPFIKRAVVADNMERLNNNIPHGTSVPDVVSIIDEMVIDVWTKLTWEEQFYTHAALLDAVRTCVMDYVQAVYDKLVTEDFYGAKKNLGINEKLCVAMSDTYAVFEHLYTTKNKIKGILRVAESKYGFTIMDPMASIGNQMQIEISAIYLIILDEIKKIFQKFIKRVLRGTLDIFMSSSTIIAEACAYIEKVLEILYLNLKAESFYIVLRHIWILTISSVKRGLGYYKRCSFLIFRRKTAFVAALQTLTQLQEIFYCDGHGLSYQELRNPIFEELKQKIELKLKIQDKTLLQKAYLCV</sequence>
<keyword evidence="4" id="KW-1185">Reference proteome</keyword>
<dbReference type="GO" id="GO:0006887">
    <property type="term" value="P:exocytosis"/>
    <property type="evidence" value="ECO:0007669"/>
    <property type="project" value="UniProtKB-KW"/>
</dbReference>
<accession>A0AAV2B3B6</accession>
<dbReference type="Proteomes" id="UP001497382">
    <property type="component" value="Unassembled WGS sequence"/>
</dbReference>
<dbReference type="AlphaFoldDB" id="A0AAV2B3B6"/>
<comment type="caution">
    <text evidence="3">The sequence shown here is derived from an EMBL/GenBank/DDBJ whole genome shotgun (WGS) entry which is preliminary data.</text>
</comment>
<dbReference type="InterPro" id="IPR014772">
    <property type="entry name" value="Munc13_dom-2"/>
</dbReference>
<organism evidence="3 4">
    <name type="scientific">Larinioides sclopetarius</name>
    <dbReference type="NCBI Taxonomy" id="280406"/>
    <lineage>
        <taxon>Eukaryota</taxon>
        <taxon>Metazoa</taxon>
        <taxon>Ecdysozoa</taxon>
        <taxon>Arthropoda</taxon>
        <taxon>Chelicerata</taxon>
        <taxon>Arachnida</taxon>
        <taxon>Araneae</taxon>
        <taxon>Araneomorphae</taxon>
        <taxon>Entelegynae</taxon>
        <taxon>Araneoidea</taxon>
        <taxon>Araneidae</taxon>
        <taxon>Larinioides</taxon>
    </lineage>
</organism>
<dbReference type="PANTHER" id="PTHR45999">
    <property type="entry name" value="UNC-13-4A, ISOFORM B"/>
    <property type="match status" value="1"/>
</dbReference>
<dbReference type="GO" id="GO:0099503">
    <property type="term" value="C:secretory vesicle"/>
    <property type="evidence" value="ECO:0007669"/>
    <property type="project" value="TreeGrafter"/>
</dbReference>
<evidence type="ECO:0000313" key="4">
    <source>
        <dbReference type="Proteomes" id="UP001497382"/>
    </source>
</evidence>
<dbReference type="PANTHER" id="PTHR45999:SF4">
    <property type="entry name" value="UNC-13-4A, ISOFORM B"/>
    <property type="match status" value="1"/>
</dbReference>
<protein>
    <recommendedName>
        <fullName evidence="2">MHD2 domain-containing protein</fullName>
    </recommendedName>
</protein>
<dbReference type="PROSITE" id="PS51259">
    <property type="entry name" value="MHD2"/>
    <property type="match status" value="1"/>
</dbReference>
<evidence type="ECO:0000313" key="3">
    <source>
        <dbReference type="EMBL" id="CAL1290743.1"/>
    </source>
</evidence>
<gene>
    <name evidence="3" type="ORF">LARSCL_LOCUS16674</name>
</gene>
<feature type="non-terminal residue" evidence="3">
    <location>
        <position position="1"/>
    </location>
</feature>
<dbReference type="Gene3D" id="1.10.357.50">
    <property type="match status" value="1"/>
</dbReference>
<dbReference type="EMBL" id="CAXIEN010000269">
    <property type="protein sequence ID" value="CAL1290743.1"/>
    <property type="molecule type" value="Genomic_DNA"/>
</dbReference>
<reference evidence="3 4" key="1">
    <citation type="submission" date="2024-04" db="EMBL/GenBank/DDBJ databases">
        <authorList>
            <person name="Rising A."/>
            <person name="Reimegard J."/>
            <person name="Sonavane S."/>
            <person name="Akerstrom W."/>
            <person name="Nylinder S."/>
            <person name="Hedman E."/>
            <person name="Kallberg Y."/>
        </authorList>
    </citation>
    <scope>NUCLEOTIDE SEQUENCE [LARGE SCALE GENOMIC DNA]</scope>
</reference>
<evidence type="ECO:0000259" key="2">
    <source>
        <dbReference type="PROSITE" id="PS51259"/>
    </source>
</evidence>